<comment type="caution">
    <text evidence="1">The sequence shown here is derived from an EMBL/GenBank/DDBJ whole genome shotgun (WGS) entry which is preliminary data.</text>
</comment>
<protein>
    <submittedName>
        <fullName evidence="1">Uncharacterized protein</fullName>
    </submittedName>
</protein>
<reference evidence="2" key="1">
    <citation type="journal article" date="2019" name="Int. J. Syst. Evol. Microbiol.">
        <title>The Global Catalogue of Microorganisms (GCM) 10K type strain sequencing project: providing services to taxonomists for standard genome sequencing and annotation.</title>
        <authorList>
            <consortium name="The Broad Institute Genomics Platform"/>
            <consortium name="The Broad Institute Genome Sequencing Center for Infectious Disease"/>
            <person name="Wu L."/>
            <person name="Ma J."/>
        </authorList>
    </citation>
    <scope>NUCLEOTIDE SEQUENCE [LARGE SCALE GENOMIC DNA]</scope>
    <source>
        <strain evidence="2">JCM 17656</strain>
    </source>
</reference>
<proteinExistence type="predicted"/>
<organism evidence="1 2">
    <name type="scientific">Streptomyces osmaniensis</name>
    <dbReference type="NCBI Taxonomy" id="593134"/>
    <lineage>
        <taxon>Bacteria</taxon>
        <taxon>Bacillati</taxon>
        <taxon>Actinomycetota</taxon>
        <taxon>Actinomycetes</taxon>
        <taxon>Kitasatosporales</taxon>
        <taxon>Streptomycetaceae</taxon>
        <taxon>Streptomyces</taxon>
    </lineage>
</organism>
<dbReference type="EMBL" id="BAABCE010000001">
    <property type="protein sequence ID" value="GAA3524714.1"/>
    <property type="molecule type" value="Genomic_DNA"/>
</dbReference>
<dbReference type="Proteomes" id="UP001500707">
    <property type="component" value="Unassembled WGS sequence"/>
</dbReference>
<evidence type="ECO:0000313" key="1">
    <source>
        <dbReference type="EMBL" id="GAA3524714.1"/>
    </source>
</evidence>
<accession>A0ABP6V0H3</accession>
<keyword evidence="2" id="KW-1185">Reference proteome</keyword>
<sequence>MSAVFGRSLPLMPDPERLRLAQSRFGRTAAFLLITSTAAEVTAARRRGIPVIGYAGSPRSNDACARPAAT</sequence>
<name>A0ABP6V0H3_9ACTN</name>
<gene>
    <name evidence="1" type="ORF">GCM10022295_03190</name>
</gene>
<evidence type="ECO:0000313" key="2">
    <source>
        <dbReference type="Proteomes" id="UP001500707"/>
    </source>
</evidence>